<accession>A0ABY8H555</accession>
<feature type="compositionally biased region" description="Polar residues" evidence="1">
    <location>
        <begin position="1"/>
        <end position="15"/>
    </location>
</feature>
<reference evidence="2 3" key="1">
    <citation type="submission" date="2023-04" db="EMBL/GenBank/DDBJ databases">
        <title>Funneling lignin-derived compounds into biodiesel using alkali-halophilic Citricoccus sp. P2.</title>
        <authorList>
            <person name="Luo C.-B."/>
        </authorList>
    </citation>
    <scope>NUCLEOTIDE SEQUENCE [LARGE SCALE GENOMIC DNA]</scope>
    <source>
        <strain evidence="2 3">P2</strain>
    </source>
</reference>
<gene>
    <name evidence="2" type="ORF">P8192_12900</name>
</gene>
<dbReference type="EMBL" id="CP121252">
    <property type="protein sequence ID" value="WFP16269.1"/>
    <property type="molecule type" value="Genomic_DNA"/>
</dbReference>
<protein>
    <submittedName>
        <fullName evidence="2">Uncharacterized protein</fullName>
    </submittedName>
</protein>
<keyword evidence="3" id="KW-1185">Reference proteome</keyword>
<evidence type="ECO:0000256" key="1">
    <source>
        <dbReference type="SAM" id="MobiDB-lite"/>
    </source>
</evidence>
<dbReference type="Proteomes" id="UP001219037">
    <property type="component" value="Chromosome"/>
</dbReference>
<sequence>MEELSDTANTKSSASAAPEKSTPAEGETAEMPAEELVEQDERRFVVVIQTATDGPAGISSEATAEFTRLATAALELTRQEASRS</sequence>
<organism evidence="2 3">
    <name type="scientific">Citricoccus muralis</name>
    <dbReference type="NCBI Taxonomy" id="169134"/>
    <lineage>
        <taxon>Bacteria</taxon>
        <taxon>Bacillati</taxon>
        <taxon>Actinomycetota</taxon>
        <taxon>Actinomycetes</taxon>
        <taxon>Micrococcales</taxon>
        <taxon>Micrococcaceae</taxon>
        <taxon>Citricoccus</taxon>
    </lineage>
</organism>
<name>A0ABY8H555_9MICC</name>
<feature type="region of interest" description="Disordered" evidence="1">
    <location>
        <begin position="1"/>
        <end position="39"/>
    </location>
</feature>
<evidence type="ECO:0000313" key="3">
    <source>
        <dbReference type="Proteomes" id="UP001219037"/>
    </source>
</evidence>
<evidence type="ECO:0000313" key="2">
    <source>
        <dbReference type="EMBL" id="WFP16269.1"/>
    </source>
</evidence>
<proteinExistence type="predicted"/>
<dbReference type="RefSeq" id="WP_278157422.1">
    <property type="nucleotide sequence ID" value="NZ_CP121252.1"/>
</dbReference>